<dbReference type="SUPFAM" id="SSF50978">
    <property type="entry name" value="WD40 repeat-like"/>
    <property type="match status" value="1"/>
</dbReference>
<name>M5C6Q5_THACB</name>
<dbReference type="GO" id="GO:0005198">
    <property type="term" value="F:structural molecule activity"/>
    <property type="evidence" value="ECO:0007669"/>
    <property type="project" value="TreeGrafter"/>
</dbReference>
<dbReference type="EMBL" id="CAOJ01013940">
    <property type="protein sequence ID" value="CCO35004.1"/>
    <property type="molecule type" value="Genomic_DNA"/>
</dbReference>
<dbReference type="GO" id="GO:0007029">
    <property type="term" value="P:endoplasmic reticulum organization"/>
    <property type="evidence" value="ECO:0007669"/>
    <property type="project" value="TreeGrafter"/>
</dbReference>
<evidence type="ECO:0000256" key="1">
    <source>
        <dbReference type="ARBA" id="ARBA00022448"/>
    </source>
</evidence>
<dbReference type="InterPro" id="IPR015943">
    <property type="entry name" value="WD40/YVTN_repeat-like_dom_sf"/>
</dbReference>
<dbReference type="InterPro" id="IPR036322">
    <property type="entry name" value="WD40_repeat_dom_sf"/>
</dbReference>
<keyword evidence="2" id="KW-0853">WD repeat</keyword>
<feature type="compositionally biased region" description="Low complexity" evidence="5">
    <location>
        <begin position="1121"/>
        <end position="1141"/>
    </location>
</feature>
<feature type="region of interest" description="Disordered" evidence="5">
    <location>
        <begin position="1"/>
        <end position="107"/>
    </location>
</feature>
<keyword evidence="1" id="KW-0813">Transport</keyword>
<feature type="region of interest" description="Disordered" evidence="5">
    <location>
        <begin position="221"/>
        <end position="256"/>
    </location>
</feature>
<dbReference type="Gene3D" id="1.20.940.10">
    <property type="entry name" value="Functional domain of the splicing factor Prp18"/>
    <property type="match status" value="1"/>
</dbReference>
<feature type="compositionally biased region" description="Pro residues" evidence="5">
    <location>
        <begin position="1342"/>
        <end position="1362"/>
    </location>
</feature>
<dbReference type="GO" id="GO:0090110">
    <property type="term" value="P:COPII-coated vesicle cargo loading"/>
    <property type="evidence" value="ECO:0007669"/>
    <property type="project" value="TreeGrafter"/>
</dbReference>
<feature type="compositionally biased region" description="Basic and acidic residues" evidence="5">
    <location>
        <begin position="66"/>
        <end position="82"/>
    </location>
</feature>
<evidence type="ECO:0000256" key="2">
    <source>
        <dbReference type="ARBA" id="ARBA00022574"/>
    </source>
</evidence>
<dbReference type="Gene3D" id="2.130.10.10">
    <property type="entry name" value="YVTN repeat-like/Quinoprotein amine dehydrogenase"/>
    <property type="match status" value="2"/>
</dbReference>
<feature type="region of interest" description="Disordered" evidence="5">
    <location>
        <begin position="717"/>
        <end position="809"/>
    </location>
</feature>
<accession>M5C6Q5</accession>
<evidence type="ECO:0000313" key="7">
    <source>
        <dbReference type="Proteomes" id="UP000012065"/>
    </source>
</evidence>
<reference evidence="6 7" key="1">
    <citation type="journal article" date="2013" name="J. Biotechnol.">
        <title>Establishment and interpretation of the genome sequence of the phytopathogenic fungus Rhizoctonia solani AG1-IB isolate 7/3/14.</title>
        <authorList>
            <person name="Wibberg D.W."/>
            <person name="Jelonek L.J."/>
            <person name="Rupp O.R."/>
            <person name="Hennig M.H."/>
            <person name="Eikmeyer F.E."/>
            <person name="Goesmann A.G."/>
            <person name="Hartmann A.H."/>
            <person name="Borriss R.B."/>
            <person name="Grosch R.G."/>
            <person name="Puehler A.P."/>
            <person name="Schlueter A.S."/>
        </authorList>
    </citation>
    <scope>NUCLEOTIDE SEQUENCE [LARGE SCALE GENOMIC DNA]</scope>
    <source>
        <strain evidence="7">AG1-IB / isolate 7/3/14</strain>
    </source>
</reference>
<keyword evidence="3" id="KW-0677">Repeat</keyword>
<evidence type="ECO:0000256" key="5">
    <source>
        <dbReference type="SAM" id="MobiDB-lite"/>
    </source>
</evidence>
<feature type="compositionally biased region" description="Pro residues" evidence="5">
    <location>
        <begin position="1369"/>
        <end position="1385"/>
    </location>
</feature>
<feature type="compositionally biased region" description="Low complexity" evidence="5">
    <location>
        <begin position="22"/>
        <end position="42"/>
    </location>
</feature>
<feature type="compositionally biased region" description="Polar residues" evidence="5">
    <location>
        <begin position="1195"/>
        <end position="1207"/>
    </location>
</feature>
<proteinExistence type="predicted"/>
<feature type="compositionally biased region" description="Polar residues" evidence="5">
    <location>
        <begin position="758"/>
        <end position="767"/>
    </location>
</feature>
<feature type="compositionally biased region" description="Low complexity" evidence="5">
    <location>
        <begin position="1409"/>
        <end position="1431"/>
    </location>
</feature>
<gene>
    <name evidence="6" type="ORF">BN14_09117</name>
</gene>
<feature type="compositionally biased region" description="Pro residues" evidence="5">
    <location>
        <begin position="1214"/>
        <end position="1242"/>
    </location>
</feature>
<evidence type="ECO:0000256" key="3">
    <source>
        <dbReference type="ARBA" id="ARBA00022737"/>
    </source>
</evidence>
<feature type="region of interest" description="Disordered" evidence="5">
    <location>
        <begin position="1156"/>
        <end position="1444"/>
    </location>
</feature>
<evidence type="ECO:0000313" key="6">
    <source>
        <dbReference type="EMBL" id="CCO35004.1"/>
    </source>
</evidence>
<dbReference type="PANTHER" id="PTHR13923">
    <property type="entry name" value="SEC31-RELATED PROTEIN"/>
    <property type="match status" value="1"/>
</dbReference>
<dbReference type="GO" id="GO:0030127">
    <property type="term" value="C:COPII vesicle coat"/>
    <property type="evidence" value="ECO:0007669"/>
    <property type="project" value="TreeGrafter"/>
</dbReference>
<sequence length="1521" mass="161071">MFVKPCKGESTHKPDITKAKQFFDQPQSQPTPTTTIKTNTKTDPAEAGSTPISSFPPSPSSKRKKWEKEREKEKEKDVKRFTNSEGATSPGHAKKRSIDASSVTTEEPGGWDVCRLDRVFYDKCRNDYKLTNTFGFVALHHIIRAAHLIPDSESGTTSPPGHTLFSNSGWSDWNYHYVSRFVDHDMLMRYIYGRGLVTSTNFFQLSIDDEGEELDINEVEAGAESRHRDNGSADDNIEEDPNADRGAEGGLGPKGKVTLSSRFNRLASGYTNPDRPLAVLAAGLESGQLELWDPAQITDRTDVPSARLLRNAIHTGPVRAPHFNPSKHPSSRLVASAANSIPGISIARKILLLTLPVAHILASSSLSGYTVVWDLRGKRKVVALQYGGGGGPVGGPGPGSGAGGVRRGVSDVAWHPENATRLITASEDDSQSVIVLWDLHNARAPERILQGHERGAPSVSWYLQDPELVMSALNYELLRVFVNQVRFNSSPLEIIGPSSLPGTRATPIYSQLPANYGGSIALHSIQSIVPTSTTTTAPKAPANPNGVFDPANFADTADAQNLGSSVNLECAPKWLKPPAGARFGFGGVLVEVTNTGAEDEKEHGKVQIKHVVGESELVKRAKELIKTEEEEGGIKAFVESRAGKANPKDGSEETVAEAAKESKDTYSTLLALFNSDPESASIKLVGYDASPAALDEALAVVRAKTYDSVVSFATETTHVPHSPVRKAKDDDEASGNTDVPGTAPSEVGAFRSDAKQVDTASTTTEPSLFSDEPRATGEPSAAATIGSRASSVAGDAHPTPSFPTKSFRMHPKKEDATSALVTRALITGNLDTDVELCIQAGRWADALLLAQGEGLVVRTRMAYFDQTGDSAGGYLRVFKGVVQGKKGLAELVRGSEVGEWRETLVVLCRWAEGDAFASLVGELGERVWSAAEMAKEEKCEAARVCFIAGKKLDKLIRIWEEEAREEEQVGESQGGNYGVRAKAVQGFVEKATAFSAAVGLVDSDLSSPTSEDKAYPLAPLYDQFLRYAQIMSAQGLVPEAVRYVERVPTGYGDVQWLKGAYEKKVNGTTSASKGGYSAPASTGTCGAPAGRDYGAAPSGSYGATAPGPYGGAGFNPPSIQPTGPSGAPPASTSGPYGAPPALSGPYGAPLAPAGPYAPPSTASTIKHKTSYGSQGGYNPSAPPGQQASYGAPTQPAYSQTPYQNQQPGFRAPMVPVPPPPGPMVPPPPSALDQPSGPPPPRIMPASQRRDIPGWNDAPNVTVPQRRTPAPSVGPSAAIMSPFPNSPAPGSPTKSGPPRGTGIPQRVMSPSTGPPRGMSPQTGPPRAGSNIPPAPRPMSGGYGPPPSGFAPPPPGAGQYPPPSHNSSGYGPPPSQSGRYAPPPPSVDPVSPTNAFGRRTWYELDSAKWSAPPGGAPRTGTPTAPPAKVAPKAPKYPPGDRGHIPDSDKVIVQVLSEHLGRLRQNTPPQRKRKVDDIERQLNVLYDALNCETLSRPVIEQLATLIQCKNLADYNTSMLTAHST</sequence>
<dbReference type="GO" id="GO:0070971">
    <property type="term" value="C:endoplasmic reticulum exit site"/>
    <property type="evidence" value="ECO:0007669"/>
    <property type="project" value="TreeGrafter"/>
</dbReference>
<comment type="caution">
    <text evidence="6">The sequence shown here is derived from an EMBL/GenBank/DDBJ whole genome shotgun (WGS) entry which is preliminary data.</text>
</comment>
<protein>
    <submittedName>
        <fullName evidence="6">Protein transport protein SEC31</fullName>
    </submittedName>
</protein>
<dbReference type="InterPro" id="IPR040251">
    <property type="entry name" value="SEC31-like"/>
</dbReference>
<keyword evidence="4" id="KW-0653">Protein transport</keyword>
<evidence type="ECO:0000256" key="4">
    <source>
        <dbReference type="ARBA" id="ARBA00022927"/>
    </source>
</evidence>
<feature type="region of interest" description="Disordered" evidence="5">
    <location>
        <begin position="1111"/>
        <end position="1141"/>
    </location>
</feature>
<dbReference type="PANTHER" id="PTHR13923:SF11">
    <property type="entry name" value="SECRETORY 31, ISOFORM D"/>
    <property type="match status" value="1"/>
</dbReference>
<dbReference type="GO" id="GO:0015031">
    <property type="term" value="P:protein transport"/>
    <property type="evidence" value="ECO:0007669"/>
    <property type="project" value="UniProtKB-KW"/>
</dbReference>
<dbReference type="HOGENOM" id="CLU_003033_2_0_1"/>
<feature type="compositionally biased region" description="Basic and acidic residues" evidence="5">
    <location>
        <begin position="1"/>
        <end position="18"/>
    </location>
</feature>
<dbReference type="Proteomes" id="UP000012065">
    <property type="component" value="Unassembled WGS sequence"/>
</dbReference>
<organism evidence="6 7">
    <name type="scientific">Thanatephorus cucumeris (strain AG1-IB / isolate 7/3/14)</name>
    <name type="common">Lettuce bottom rot fungus</name>
    <name type="synonym">Rhizoctonia solani</name>
    <dbReference type="NCBI Taxonomy" id="1108050"/>
    <lineage>
        <taxon>Eukaryota</taxon>
        <taxon>Fungi</taxon>
        <taxon>Dikarya</taxon>
        <taxon>Basidiomycota</taxon>
        <taxon>Agaricomycotina</taxon>
        <taxon>Agaricomycetes</taxon>
        <taxon>Cantharellales</taxon>
        <taxon>Ceratobasidiaceae</taxon>
        <taxon>Rhizoctonia</taxon>
        <taxon>Rhizoctonia solani AG-1</taxon>
    </lineage>
</organism>
<dbReference type="Gene3D" id="1.25.40.1030">
    <property type="match status" value="1"/>
</dbReference>